<feature type="region of interest" description="Disordered" evidence="3">
    <location>
        <begin position="1"/>
        <end position="21"/>
    </location>
</feature>
<evidence type="ECO:0000313" key="6">
    <source>
        <dbReference type="Proteomes" id="UP000185608"/>
    </source>
</evidence>
<dbReference type="CDD" id="cd00093">
    <property type="entry name" value="HTH_XRE"/>
    <property type="match status" value="1"/>
</dbReference>
<dbReference type="Proteomes" id="UP000185608">
    <property type="component" value="Chromosome"/>
</dbReference>
<dbReference type="PROSITE" id="PS50943">
    <property type="entry name" value="HTH_CROC1"/>
    <property type="match status" value="1"/>
</dbReference>
<dbReference type="Pfam" id="PF04967">
    <property type="entry name" value="HTH_10"/>
    <property type="match status" value="1"/>
</dbReference>
<keyword evidence="2" id="KW-0804">Transcription</keyword>
<dbReference type="InterPro" id="IPR001387">
    <property type="entry name" value="Cro/C1-type_HTH"/>
</dbReference>
<gene>
    <name evidence="5" type="ORF">HTSR_0520</name>
</gene>
<dbReference type="EMBL" id="CP016070">
    <property type="protein sequence ID" value="AOW79716.1"/>
    <property type="molecule type" value="Genomic_DNA"/>
</dbReference>
<evidence type="ECO:0000256" key="2">
    <source>
        <dbReference type="ARBA" id="ARBA00023163"/>
    </source>
</evidence>
<dbReference type="KEGG" id="halh:HTSR_0520"/>
<reference evidence="5 6" key="1">
    <citation type="submission" date="2016-06" db="EMBL/GenBank/DDBJ databases">
        <title>Discovery of anaerobic lithoheterotrophic haloarchaeon capable of sulfur respiration by hydrogen and formate.</title>
        <authorList>
            <person name="Sorokin D.Y."/>
            <person name="Kublanov I.V."/>
            <person name="Roman P."/>
            <person name="Sinninghe Damste J.S."/>
            <person name="Golyshin P.N."/>
            <person name="Rojo D."/>
            <person name="Ciordia S."/>
            <person name="Mena Md.C."/>
            <person name="Ferrer M."/>
            <person name="Smedile F."/>
            <person name="Messina E."/>
            <person name="La Cono V."/>
            <person name="Yakimov M.M."/>
        </authorList>
    </citation>
    <scope>NUCLEOTIDE SEQUENCE [LARGE SCALE GENOMIC DNA]</scope>
    <source>
        <strain evidence="5 6">HTSR1</strain>
    </source>
</reference>
<organism evidence="5 6">
    <name type="scientific">Halodesulfurarchaeum formicicum</name>
    <dbReference type="NCBI Taxonomy" id="1873524"/>
    <lineage>
        <taxon>Archaea</taxon>
        <taxon>Methanobacteriati</taxon>
        <taxon>Methanobacteriota</taxon>
        <taxon>Stenosarchaea group</taxon>
        <taxon>Halobacteria</taxon>
        <taxon>Halobacteriales</taxon>
        <taxon>Halobacteriaceae</taxon>
        <taxon>Halodesulfurarchaeum</taxon>
    </lineage>
</organism>
<dbReference type="PANTHER" id="PTHR34236:SF1">
    <property type="entry name" value="DIMETHYL SULFOXIDE REDUCTASE TRANSCRIPTIONAL ACTIVATOR"/>
    <property type="match status" value="1"/>
</dbReference>
<proteinExistence type="predicted"/>
<accession>A0A1D8S2Z0</accession>
<dbReference type="GeneID" id="29828530"/>
<dbReference type="InterPro" id="IPR007050">
    <property type="entry name" value="HTH_bacterioopsin"/>
</dbReference>
<feature type="domain" description="HTH cro/C1-type" evidence="4">
    <location>
        <begin position="177"/>
        <end position="197"/>
    </location>
</feature>
<evidence type="ECO:0000313" key="5">
    <source>
        <dbReference type="EMBL" id="AOW79716.1"/>
    </source>
</evidence>
<evidence type="ECO:0000259" key="4">
    <source>
        <dbReference type="PROSITE" id="PS50943"/>
    </source>
</evidence>
<dbReference type="AlphaFoldDB" id="A0A1D8S2Z0"/>
<evidence type="ECO:0000256" key="1">
    <source>
        <dbReference type="ARBA" id="ARBA00023015"/>
    </source>
</evidence>
<dbReference type="PANTHER" id="PTHR34236">
    <property type="entry name" value="DIMETHYL SULFOXIDE REDUCTASE TRANSCRIPTIONAL ACTIVATOR"/>
    <property type="match status" value="1"/>
</dbReference>
<protein>
    <submittedName>
        <fullName evidence="5">Bacterio-opsin activator HTH domain-containing protein</fullName>
    </submittedName>
</protein>
<keyword evidence="1" id="KW-0805">Transcription regulation</keyword>
<evidence type="ECO:0000256" key="3">
    <source>
        <dbReference type="SAM" id="MobiDB-lite"/>
    </source>
</evidence>
<name>A0A1D8S2Z0_9EURY</name>
<sequence length="216" mass="23624">MPETAGDTDQPVDCDPPTAQTRDRRQLFVELEVSMAESCPARDLPESVTAVNVIRDHLGQCHCDIRGEANEDPVHVTEQVSRTCACSIFAAHGCVPKIEPTAGDRSRITTYLPNRTVLGELIEDLRENARSVSLLRIVDCSQADSEDGLTFDLTDLSETQRDTLELAVTEGYYDDPRGISLAELAEKLGVSKSGVSRRLPRIEATILTNIVSKTLG</sequence>
<dbReference type="RefSeq" id="WP_070364464.1">
    <property type="nucleotide sequence ID" value="NZ_CP016070.1"/>
</dbReference>
<dbReference type="STRING" id="1873524.HSR6_0504"/>